<dbReference type="EMBL" id="JACHMF010000001">
    <property type="protein sequence ID" value="MBB4690408.1"/>
    <property type="molecule type" value="Genomic_DNA"/>
</dbReference>
<name>A0A7W7CNQ6_9ACTN</name>
<reference evidence="11 12" key="1">
    <citation type="submission" date="2020-08" db="EMBL/GenBank/DDBJ databases">
        <title>Sequencing the genomes of 1000 actinobacteria strains.</title>
        <authorList>
            <person name="Klenk H.-P."/>
        </authorList>
    </citation>
    <scope>NUCLEOTIDE SEQUENCE [LARGE SCALE GENOMIC DNA]</scope>
    <source>
        <strain evidence="11 12">DSM 45518</strain>
    </source>
</reference>
<dbReference type="InterPro" id="IPR006181">
    <property type="entry name" value="D-amino_acid_oxidase_CS"/>
</dbReference>
<evidence type="ECO:0000256" key="9">
    <source>
        <dbReference type="PIRSR" id="PIRSR000189-1"/>
    </source>
</evidence>
<dbReference type="Gene3D" id="3.30.9.10">
    <property type="entry name" value="D-Amino Acid Oxidase, subunit A, domain 2"/>
    <property type="match status" value="1"/>
</dbReference>
<keyword evidence="3" id="KW-0285">Flavoprotein</keyword>
<dbReference type="Pfam" id="PF01266">
    <property type="entry name" value="DAO"/>
    <property type="match status" value="1"/>
</dbReference>
<dbReference type="PANTHER" id="PTHR11530">
    <property type="entry name" value="D-AMINO ACID OXIDASE"/>
    <property type="match status" value="1"/>
</dbReference>
<dbReference type="PANTHER" id="PTHR11530:SF11">
    <property type="entry name" value="D-ASPARTATE OXIDASE"/>
    <property type="match status" value="1"/>
</dbReference>
<evidence type="ECO:0000256" key="1">
    <source>
        <dbReference type="ARBA" id="ARBA00001974"/>
    </source>
</evidence>
<dbReference type="GO" id="GO:0019478">
    <property type="term" value="P:D-amino acid catabolic process"/>
    <property type="evidence" value="ECO:0007669"/>
    <property type="project" value="TreeGrafter"/>
</dbReference>
<dbReference type="Gene3D" id="3.40.50.720">
    <property type="entry name" value="NAD(P)-binding Rossmann-like Domain"/>
    <property type="match status" value="1"/>
</dbReference>
<comment type="caution">
    <text evidence="11">The sequence shown here is derived from an EMBL/GenBank/DDBJ whole genome shotgun (WGS) entry which is preliminary data.</text>
</comment>
<evidence type="ECO:0000313" key="12">
    <source>
        <dbReference type="Proteomes" id="UP000542742"/>
    </source>
</evidence>
<keyword evidence="12" id="KW-1185">Reference proteome</keyword>
<dbReference type="GO" id="GO:0071949">
    <property type="term" value="F:FAD binding"/>
    <property type="evidence" value="ECO:0007669"/>
    <property type="project" value="InterPro"/>
</dbReference>
<protein>
    <recommendedName>
        <fullName evidence="7">D-amino-acid oxidase</fullName>
        <ecNumber evidence="6">1.4.3.3</ecNumber>
    </recommendedName>
</protein>
<feature type="binding site" evidence="9">
    <location>
        <position position="281"/>
    </location>
    <ligand>
        <name>D-dopa</name>
        <dbReference type="ChEBI" id="CHEBI:149689"/>
    </ligand>
</feature>
<dbReference type="InterPro" id="IPR023209">
    <property type="entry name" value="DAO"/>
</dbReference>
<evidence type="ECO:0000256" key="4">
    <source>
        <dbReference type="ARBA" id="ARBA00022827"/>
    </source>
</evidence>
<comment type="catalytic activity">
    <reaction evidence="8">
        <text>a D-alpha-amino acid + O2 + H2O = a 2-oxocarboxylate + H2O2 + NH4(+)</text>
        <dbReference type="Rhea" id="RHEA:21816"/>
        <dbReference type="ChEBI" id="CHEBI:15377"/>
        <dbReference type="ChEBI" id="CHEBI:15379"/>
        <dbReference type="ChEBI" id="CHEBI:16240"/>
        <dbReference type="ChEBI" id="CHEBI:28938"/>
        <dbReference type="ChEBI" id="CHEBI:35179"/>
        <dbReference type="ChEBI" id="CHEBI:59871"/>
        <dbReference type="EC" id="1.4.3.3"/>
    </reaction>
    <physiologicalReaction direction="left-to-right" evidence="8">
        <dbReference type="Rhea" id="RHEA:21817"/>
    </physiologicalReaction>
</comment>
<evidence type="ECO:0000256" key="7">
    <source>
        <dbReference type="ARBA" id="ARBA00039751"/>
    </source>
</evidence>
<evidence type="ECO:0000256" key="2">
    <source>
        <dbReference type="ARBA" id="ARBA00006730"/>
    </source>
</evidence>
<accession>A0A7W7CNQ6</accession>
<organism evidence="11 12">
    <name type="scientific">Paractinoplanes abujensis</name>
    <dbReference type="NCBI Taxonomy" id="882441"/>
    <lineage>
        <taxon>Bacteria</taxon>
        <taxon>Bacillati</taxon>
        <taxon>Actinomycetota</taxon>
        <taxon>Actinomycetes</taxon>
        <taxon>Micromonosporales</taxon>
        <taxon>Micromonosporaceae</taxon>
        <taxon>Paractinoplanes</taxon>
    </lineage>
</organism>
<dbReference type="AlphaFoldDB" id="A0A7W7CNQ6"/>
<evidence type="ECO:0000256" key="5">
    <source>
        <dbReference type="ARBA" id="ARBA00023002"/>
    </source>
</evidence>
<dbReference type="InterPro" id="IPR006076">
    <property type="entry name" value="FAD-dep_OxRdtase"/>
</dbReference>
<gene>
    <name evidence="11" type="ORF">BKA14_000556</name>
</gene>
<dbReference type="SUPFAM" id="SSF51971">
    <property type="entry name" value="Nucleotide-binding domain"/>
    <property type="match status" value="1"/>
</dbReference>
<dbReference type="EC" id="1.4.3.3" evidence="6"/>
<feature type="binding site" evidence="9">
    <location>
        <position position="307"/>
    </location>
    <ligand>
        <name>D-dopa</name>
        <dbReference type="ChEBI" id="CHEBI:149689"/>
    </ligand>
</feature>
<evidence type="ECO:0000256" key="8">
    <source>
        <dbReference type="ARBA" id="ARBA00049547"/>
    </source>
</evidence>
<evidence type="ECO:0000256" key="3">
    <source>
        <dbReference type="ARBA" id="ARBA00022630"/>
    </source>
</evidence>
<dbReference type="Proteomes" id="UP000542742">
    <property type="component" value="Unassembled WGS sequence"/>
</dbReference>
<dbReference type="GO" id="GO:0005737">
    <property type="term" value="C:cytoplasm"/>
    <property type="evidence" value="ECO:0007669"/>
    <property type="project" value="TreeGrafter"/>
</dbReference>
<keyword evidence="5 11" id="KW-0560">Oxidoreductase</keyword>
<dbReference type="GO" id="GO:0003884">
    <property type="term" value="F:D-amino-acid oxidase activity"/>
    <property type="evidence" value="ECO:0007669"/>
    <property type="project" value="UniProtKB-EC"/>
</dbReference>
<evidence type="ECO:0000256" key="6">
    <source>
        <dbReference type="ARBA" id="ARBA00039101"/>
    </source>
</evidence>
<sequence length="329" mass="35361">MIGPSSDPHSGSPADVVVVGAGVIGLTTALRLAKSGLKVRVYAADRCPSRTSSAAGAIWDPLYAEHPHRGRWAEESLGRFARMAVDGVPGVRMLSGIEASQTLVEIPGWSRNLPEFRVCERDELPTGFAVGWRYRAPVIDMPAYLAFLGAELQSLGAEVVRRRLTTLSEAMAEARVVVNCGGYGARDLVPDPSVRPIRGQLVAVRNPGIAEFFIEQSSGIDDSTYFLPQGDDVLLLGGCAEPDADGYEPDTTTAEAIVRRCAEIDPRIGHSEILEHRVGIRPHRPTVRLELVTTQDGHVIHNYGHSGSGVSLAWGCATEVLDLVTPLPD</sequence>
<dbReference type="RefSeq" id="WP_184949374.1">
    <property type="nucleotide sequence ID" value="NZ_BOMC01000050.1"/>
</dbReference>
<evidence type="ECO:0000313" key="11">
    <source>
        <dbReference type="EMBL" id="MBB4690408.1"/>
    </source>
</evidence>
<feature type="domain" description="FAD dependent oxidoreductase" evidence="10">
    <location>
        <begin position="15"/>
        <end position="322"/>
    </location>
</feature>
<comment type="cofactor">
    <cofactor evidence="1 9">
        <name>FAD</name>
        <dbReference type="ChEBI" id="CHEBI:57692"/>
    </cofactor>
</comment>
<dbReference type="SUPFAM" id="SSF54373">
    <property type="entry name" value="FAD-linked reductases, C-terminal domain"/>
    <property type="match status" value="1"/>
</dbReference>
<evidence type="ECO:0000259" key="10">
    <source>
        <dbReference type="Pfam" id="PF01266"/>
    </source>
</evidence>
<feature type="binding site" evidence="9">
    <location>
        <position position="225"/>
    </location>
    <ligand>
        <name>D-dopa</name>
        <dbReference type="ChEBI" id="CHEBI:149689"/>
    </ligand>
</feature>
<dbReference type="PROSITE" id="PS00677">
    <property type="entry name" value="DAO"/>
    <property type="match status" value="1"/>
</dbReference>
<dbReference type="PIRSF" id="PIRSF000189">
    <property type="entry name" value="D-aa_oxidase"/>
    <property type="match status" value="1"/>
</dbReference>
<feature type="binding site" evidence="9">
    <location>
        <begin position="51"/>
        <end position="52"/>
    </location>
    <ligand>
        <name>FAD</name>
        <dbReference type="ChEBI" id="CHEBI:57692"/>
    </ligand>
</feature>
<proteinExistence type="inferred from homology"/>
<keyword evidence="4 9" id="KW-0274">FAD</keyword>
<comment type="similarity">
    <text evidence="2">Belongs to the DAMOX/DASOX family.</text>
</comment>